<evidence type="ECO:0000256" key="4">
    <source>
        <dbReference type="ARBA" id="ARBA00022723"/>
    </source>
</evidence>
<evidence type="ECO:0000313" key="9">
    <source>
        <dbReference type="EMBL" id="SVD95794.1"/>
    </source>
</evidence>
<dbReference type="Pfam" id="PF02879">
    <property type="entry name" value="PGM_PMM_II"/>
    <property type="match status" value="1"/>
</dbReference>
<dbReference type="InterPro" id="IPR016055">
    <property type="entry name" value="A-D-PHexomutase_a/b/a-I/II/III"/>
</dbReference>
<dbReference type="GO" id="GO:0009252">
    <property type="term" value="P:peptidoglycan biosynthetic process"/>
    <property type="evidence" value="ECO:0007669"/>
    <property type="project" value="TreeGrafter"/>
</dbReference>
<evidence type="ECO:0008006" key="10">
    <source>
        <dbReference type="Google" id="ProtNLM"/>
    </source>
</evidence>
<keyword evidence="3" id="KW-0597">Phosphoprotein</keyword>
<dbReference type="GO" id="GO:0005829">
    <property type="term" value="C:cytosol"/>
    <property type="evidence" value="ECO:0007669"/>
    <property type="project" value="TreeGrafter"/>
</dbReference>
<keyword evidence="4" id="KW-0479">Metal-binding</keyword>
<dbReference type="InterPro" id="IPR005841">
    <property type="entry name" value="Alpha-D-phosphohexomutase_SF"/>
</dbReference>
<dbReference type="FunFam" id="3.40.120.10:FF:000003">
    <property type="entry name" value="Phosphoglucosamine mutase"/>
    <property type="match status" value="1"/>
</dbReference>
<evidence type="ECO:0000256" key="1">
    <source>
        <dbReference type="ARBA" id="ARBA00001946"/>
    </source>
</evidence>
<dbReference type="GO" id="GO:0008966">
    <property type="term" value="F:phosphoglucosamine mutase activity"/>
    <property type="evidence" value="ECO:0007669"/>
    <property type="project" value="TreeGrafter"/>
</dbReference>
<name>A0A382ZJV8_9ZZZZ</name>
<dbReference type="PANTHER" id="PTHR42946">
    <property type="entry name" value="PHOSPHOHEXOSE MUTASE"/>
    <property type="match status" value="1"/>
</dbReference>
<comment type="cofactor">
    <cofactor evidence="1">
        <name>Mg(2+)</name>
        <dbReference type="ChEBI" id="CHEBI:18420"/>
    </cofactor>
</comment>
<feature type="domain" description="Alpha-D-phosphohexomutase alpha/beta/alpha" evidence="7">
    <location>
        <begin position="1"/>
        <end position="127"/>
    </location>
</feature>
<dbReference type="GO" id="GO:0005975">
    <property type="term" value="P:carbohydrate metabolic process"/>
    <property type="evidence" value="ECO:0007669"/>
    <property type="project" value="InterPro"/>
</dbReference>
<dbReference type="Pfam" id="PF02878">
    <property type="entry name" value="PGM_PMM_I"/>
    <property type="match status" value="1"/>
</dbReference>
<dbReference type="AlphaFoldDB" id="A0A382ZJV8"/>
<dbReference type="GO" id="GO:0004615">
    <property type="term" value="F:phosphomannomutase activity"/>
    <property type="evidence" value="ECO:0007669"/>
    <property type="project" value="TreeGrafter"/>
</dbReference>
<dbReference type="InterPro" id="IPR005844">
    <property type="entry name" value="A-D-PHexomutase_a/b/a-I"/>
</dbReference>
<protein>
    <recommendedName>
        <fullName evidence="10">Alpha-D-phosphohexomutase alpha/beta/alpha domain-containing protein</fullName>
    </recommendedName>
</protein>
<evidence type="ECO:0000256" key="5">
    <source>
        <dbReference type="ARBA" id="ARBA00022842"/>
    </source>
</evidence>
<evidence type="ECO:0000256" key="6">
    <source>
        <dbReference type="ARBA" id="ARBA00023235"/>
    </source>
</evidence>
<gene>
    <name evidence="9" type="ORF">METZ01_LOCUS448648</name>
</gene>
<dbReference type="FunFam" id="3.40.120.10:FF:000001">
    <property type="entry name" value="Phosphoglucosamine mutase"/>
    <property type="match status" value="1"/>
</dbReference>
<organism evidence="9">
    <name type="scientific">marine metagenome</name>
    <dbReference type="NCBI Taxonomy" id="408172"/>
    <lineage>
        <taxon>unclassified sequences</taxon>
        <taxon>metagenomes</taxon>
        <taxon>ecological metagenomes</taxon>
    </lineage>
</organism>
<dbReference type="EMBL" id="UINC01184536">
    <property type="protein sequence ID" value="SVD95794.1"/>
    <property type="molecule type" value="Genomic_DNA"/>
</dbReference>
<comment type="similarity">
    <text evidence="2">Belongs to the phosphohexose mutase family.</text>
</comment>
<dbReference type="GO" id="GO:0006048">
    <property type="term" value="P:UDP-N-acetylglucosamine biosynthetic process"/>
    <property type="evidence" value="ECO:0007669"/>
    <property type="project" value="TreeGrafter"/>
</dbReference>
<dbReference type="PRINTS" id="PR00509">
    <property type="entry name" value="PGMPMM"/>
</dbReference>
<feature type="non-terminal residue" evidence="9">
    <location>
        <position position="1"/>
    </location>
</feature>
<feature type="non-terminal residue" evidence="9">
    <location>
        <position position="257"/>
    </location>
</feature>
<sequence>TDGVRGKVGSHPMTVDFASRLAGATSSVLAPQGGTVVVGKDTRISGYMFESALEAAFVASGLNVILLGPFPTPAISFTTKDCNANFGIVISASHNSYEYNGIKILNNLGEKIDTRLEIDIEKKLSEEPITQTADTIGSATRKPNARENYMNFISSIFNQSRPLKNMKVVVDCSHGAAYKIAPRTLSLLGADVIPIGTSPNGYNINLNCGSTNIDTIAKTVPALSADLGIALDGDADRVILIGPKGNVIEGDQILYIL</sequence>
<dbReference type="PANTHER" id="PTHR42946:SF1">
    <property type="entry name" value="PHOSPHOGLUCOMUTASE (ALPHA-D-GLUCOSE-1,6-BISPHOSPHATE-DEPENDENT)"/>
    <property type="match status" value="1"/>
</dbReference>
<dbReference type="InterPro" id="IPR050060">
    <property type="entry name" value="Phosphoglucosamine_mutase"/>
</dbReference>
<keyword evidence="5" id="KW-0460">Magnesium</keyword>
<reference evidence="9" key="1">
    <citation type="submission" date="2018-05" db="EMBL/GenBank/DDBJ databases">
        <authorList>
            <person name="Lanie J.A."/>
            <person name="Ng W.-L."/>
            <person name="Kazmierczak K.M."/>
            <person name="Andrzejewski T.M."/>
            <person name="Davidsen T.M."/>
            <person name="Wayne K.J."/>
            <person name="Tettelin H."/>
            <person name="Glass J.I."/>
            <person name="Rusch D."/>
            <person name="Podicherti R."/>
            <person name="Tsui H.-C.T."/>
            <person name="Winkler M.E."/>
        </authorList>
    </citation>
    <scope>NUCLEOTIDE SEQUENCE</scope>
</reference>
<proteinExistence type="inferred from homology"/>
<dbReference type="SUPFAM" id="SSF53738">
    <property type="entry name" value="Phosphoglucomutase, first 3 domains"/>
    <property type="match status" value="2"/>
</dbReference>
<dbReference type="GO" id="GO:0046872">
    <property type="term" value="F:metal ion binding"/>
    <property type="evidence" value="ECO:0007669"/>
    <property type="project" value="UniProtKB-KW"/>
</dbReference>
<accession>A0A382ZJV8</accession>
<evidence type="ECO:0000259" key="8">
    <source>
        <dbReference type="Pfam" id="PF02879"/>
    </source>
</evidence>
<dbReference type="Gene3D" id="3.40.120.10">
    <property type="entry name" value="Alpha-D-Glucose-1,6-Bisphosphate, subunit A, domain 3"/>
    <property type="match status" value="2"/>
</dbReference>
<evidence type="ECO:0000256" key="3">
    <source>
        <dbReference type="ARBA" id="ARBA00022553"/>
    </source>
</evidence>
<dbReference type="InterPro" id="IPR005845">
    <property type="entry name" value="A-D-PHexomutase_a/b/a-II"/>
</dbReference>
<evidence type="ECO:0000256" key="2">
    <source>
        <dbReference type="ARBA" id="ARBA00010231"/>
    </source>
</evidence>
<keyword evidence="6" id="KW-0413">Isomerase</keyword>
<feature type="domain" description="Alpha-D-phosphohexomutase alpha/beta/alpha" evidence="8">
    <location>
        <begin position="148"/>
        <end position="244"/>
    </location>
</feature>
<evidence type="ECO:0000259" key="7">
    <source>
        <dbReference type="Pfam" id="PF02878"/>
    </source>
</evidence>